<reference evidence="6 7" key="1">
    <citation type="submission" date="2019-09" db="EMBL/GenBank/DDBJ databases">
        <title>Draft genome sequence of Bacillus sp. JC-7.</title>
        <authorList>
            <person name="Tanaka N."/>
            <person name="Shiwa Y."/>
            <person name="Fujita N."/>
            <person name="Tanasupawat S."/>
        </authorList>
    </citation>
    <scope>NUCLEOTIDE SEQUENCE [LARGE SCALE GENOMIC DNA]</scope>
    <source>
        <strain evidence="6 7">JC-7</strain>
    </source>
</reference>
<protein>
    <recommendedName>
        <fullName evidence="4 5">Flagellar hook-basal body complex protein FliE</fullName>
    </recommendedName>
</protein>
<keyword evidence="3 4" id="KW-0975">Bacterial flagellum</keyword>
<comment type="caution">
    <text evidence="6">The sequence shown here is derived from an EMBL/GenBank/DDBJ whole genome shotgun (WGS) entry which is preliminary data.</text>
</comment>
<dbReference type="EMBL" id="BKZQ01000003">
    <property type="protein sequence ID" value="GER69051.1"/>
    <property type="molecule type" value="Genomic_DNA"/>
</dbReference>
<dbReference type="NCBIfam" id="TIGR00205">
    <property type="entry name" value="fliE"/>
    <property type="match status" value="1"/>
</dbReference>
<dbReference type="GO" id="GO:0003774">
    <property type="term" value="F:cytoskeletal motor activity"/>
    <property type="evidence" value="ECO:0007669"/>
    <property type="project" value="InterPro"/>
</dbReference>
<proteinExistence type="inferred from homology"/>
<evidence type="ECO:0000256" key="1">
    <source>
        <dbReference type="ARBA" id="ARBA00004117"/>
    </source>
</evidence>
<keyword evidence="6" id="KW-0969">Cilium</keyword>
<dbReference type="Proteomes" id="UP000391919">
    <property type="component" value="Unassembled WGS sequence"/>
</dbReference>
<sequence length="103" mass="11043">MAVQNVSSAVTNIFSGPSQKTTNASSSANGSASFSSVLKQSIEALNQEQNNSDSLITKLANGENVDLYQVMIAAQKANISMQTALEIRNKAVEGYQEIMRMQV</sequence>
<evidence type="ECO:0000256" key="2">
    <source>
        <dbReference type="ARBA" id="ARBA00009272"/>
    </source>
</evidence>
<dbReference type="RefSeq" id="WP_151679129.1">
    <property type="nucleotide sequence ID" value="NZ_BKZP01000001.1"/>
</dbReference>
<dbReference type="AlphaFoldDB" id="A0A5J4JBC2"/>
<evidence type="ECO:0000256" key="3">
    <source>
        <dbReference type="ARBA" id="ARBA00023143"/>
    </source>
</evidence>
<dbReference type="Pfam" id="PF02049">
    <property type="entry name" value="FliE"/>
    <property type="match status" value="1"/>
</dbReference>
<keyword evidence="7" id="KW-1185">Reference proteome</keyword>
<accession>A0A5J4JBC2</accession>
<evidence type="ECO:0000256" key="4">
    <source>
        <dbReference type="HAMAP-Rule" id="MF_00724"/>
    </source>
</evidence>
<keyword evidence="6" id="KW-0966">Cell projection</keyword>
<evidence type="ECO:0000256" key="5">
    <source>
        <dbReference type="NCBIfam" id="TIGR00205"/>
    </source>
</evidence>
<comment type="subcellular location">
    <subcellularLocation>
        <location evidence="1 4">Bacterial flagellum basal body</location>
    </subcellularLocation>
</comment>
<comment type="similarity">
    <text evidence="2 4">Belongs to the FliE family.</text>
</comment>
<organism evidence="6 7">
    <name type="scientific">Weizmannia acidilactici</name>
    <dbReference type="NCBI Taxonomy" id="2607726"/>
    <lineage>
        <taxon>Bacteria</taxon>
        <taxon>Bacillati</taxon>
        <taxon>Bacillota</taxon>
        <taxon>Bacilli</taxon>
        <taxon>Bacillales</taxon>
        <taxon>Bacillaceae</taxon>
        <taxon>Heyndrickxia</taxon>
    </lineage>
</organism>
<dbReference type="PANTHER" id="PTHR34653">
    <property type="match status" value="1"/>
</dbReference>
<dbReference type="InterPro" id="IPR001624">
    <property type="entry name" value="FliE"/>
</dbReference>
<dbReference type="PANTHER" id="PTHR34653:SF1">
    <property type="entry name" value="FLAGELLAR HOOK-BASAL BODY COMPLEX PROTEIN FLIE"/>
    <property type="match status" value="1"/>
</dbReference>
<dbReference type="GO" id="GO:0005198">
    <property type="term" value="F:structural molecule activity"/>
    <property type="evidence" value="ECO:0007669"/>
    <property type="project" value="UniProtKB-UniRule"/>
</dbReference>
<evidence type="ECO:0000313" key="7">
    <source>
        <dbReference type="Proteomes" id="UP000391919"/>
    </source>
</evidence>
<name>A0A5J4JBC2_9BACI</name>
<dbReference type="GO" id="GO:0009425">
    <property type="term" value="C:bacterial-type flagellum basal body"/>
    <property type="evidence" value="ECO:0007669"/>
    <property type="project" value="UniProtKB-SubCell"/>
</dbReference>
<keyword evidence="6" id="KW-0282">Flagellum</keyword>
<dbReference type="GO" id="GO:0071973">
    <property type="term" value="P:bacterial-type flagellum-dependent cell motility"/>
    <property type="evidence" value="ECO:0007669"/>
    <property type="project" value="InterPro"/>
</dbReference>
<dbReference type="HAMAP" id="MF_00724">
    <property type="entry name" value="FliE"/>
    <property type="match status" value="1"/>
</dbReference>
<gene>
    <name evidence="4 6" type="primary">fliE</name>
    <name evidence="6" type="ORF">BpJC7_03540</name>
</gene>
<dbReference type="PRINTS" id="PR01006">
    <property type="entry name" value="FLGHOOKFLIE"/>
</dbReference>
<evidence type="ECO:0000313" key="6">
    <source>
        <dbReference type="EMBL" id="GER69051.1"/>
    </source>
</evidence>